<protein>
    <submittedName>
        <fullName evidence="7">RTA1 like protein</fullName>
    </submittedName>
</protein>
<evidence type="ECO:0000256" key="5">
    <source>
        <dbReference type="SAM" id="MobiDB-lite"/>
    </source>
</evidence>
<keyword evidence="8" id="KW-1185">Reference proteome</keyword>
<organism evidence="7 8">
    <name type="scientific">Gymnopus androsaceus JB14</name>
    <dbReference type="NCBI Taxonomy" id="1447944"/>
    <lineage>
        <taxon>Eukaryota</taxon>
        <taxon>Fungi</taxon>
        <taxon>Dikarya</taxon>
        <taxon>Basidiomycota</taxon>
        <taxon>Agaricomycotina</taxon>
        <taxon>Agaricomycetes</taxon>
        <taxon>Agaricomycetidae</taxon>
        <taxon>Agaricales</taxon>
        <taxon>Marasmiineae</taxon>
        <taxon>Omphalotaceae</taxon>
        <taxon>Gymnopus</taxon>
    </lineage>
</organism>
<feature type="transmembrane region" description="Helical" evidence="6">
    <location>
        <begin position="305"/>
        <end position="330"/>
    </location>
</feature>
<reference evidence="7" key="1">
    <citation type="journal article" date="2019" name="Environ. Microbiol.">
        <title>Fungal ecological strategies reflected in gene transcription - a case study of two litter decomposers.</title>
        <authorList>
            <person name="Barbi F."/>
            <person name="Kohler A."/>
            <person name="Barry K."/>
            <person name="Baskaran P."/>
            <person name="Daum C."/>
            <person name="Fauchery L."/>
            <person name="Ihrmark K."/>
            <person name="Kuo A."/>
            <person name="LaButti K."/>
            <person name="Lipzen A."/>
            <person name="Morin E."/>
            <person name="Grigoriev I.V."/>
            <person name="Henrissat B."/>
            <person name="Lindahl B."/>
            <person name="Martin F."/>
        </authorList>
    </citation>
    <scope>NUCLEOTIDE SEQUENCE</scope>
    <source>
        <strain evidence="7">JB14</strain>
    </source>
</reference>
<dbReference type="GO" id="GO:0000324">
    <property type="term" value="C:fungal-type vacuole"/>
    <property type="evidence" value="ECO:0007669"/>
    <property type="project" value="TreeGrafter"/>
</dbReference>
<feature type="transmembrane region" description="Helical" evidence="6">
    <location>
        <begin position="267"/>
        <end position="285"/>
    </location>
</feature>
<dbReference type="InterPro" id="IPR007568">
    <property type="entry name" value="RTA1"/>
</dbReference>
<feature type="transmembrane region" description="Helical" evidence="6">
    <location>
        <begin position="125"/>
        <end position="145"/>
    </location>
</feature>
<comment type="subcellular location">
    <subcellularLocation>
        <location evidence="1">Membrane</location>
        <topology evidence="1">Multi-pass membrane protein</topology>
    </subcellularLocation>
</comment>
<sequence length="344" mass="37694">MSIDLLLNRASESDAISLPYNYVPTQYVAIIMLTLFGISTILHTGQAIYFRTWWALLTIVVAGLLEIMGWSARLWSSISPSLLSPYEMQLTCTILAPTPLVAGNFIILGYIINQLGPDYSRLPPRWYSIIFCSFDLISLVIQAIGGGKFPISIPFPKTDPRLQGAAASAVGVGKDPTPGGHIMLGGIAFQMATITIYVFCATEFFIRYFKDAPLRRNQKGSAKKGGGSEEKHEEGSIGITSTDTATIAMNGRPRDHYRAVMNTKLKIAVAALIFSTICLFIRAVYRTIELANGWTGRIISTQVYFNVLDGTMIILAIYTLNIAHPGLLLLQKTPSVDKRIGHVA</sequence>
<name>A0A6A4H8J4_9AGAR</name>
<keyword evidence="2 6" id="KW-0812">Transmembrane</keyword>
<keyword evidence="4 6" id="KW-0472">Membrane</keyword>
<gene>
    <name evidence="7" type="ORF">BT96DRAFT_978433</name>
</gene>
<dbReference type="EMBL" id="ML769547">
    <property type="protein sequence ID" value="KAE9394559.1"/>
    <property type="molecule type" value="Genomic_DNA"/>
</dbReference>
<evidence type="ECO:0000313" key="7">
    <source>
        <dbReference type="EMBL" id="KAE9394559.1"/>
    </source>
</evidence>
<dbReference type="GO" id="GO:0005886">
    <property type="term" value="C:plasma membrane"/>
    <property type="evidence" value="ECO:0007669"/>
    <property type="project" value="TreeGrafter"/>
</dbReference>
<evidence type="ECO:0000256" key="2">
    <source>
        <dbReference type="ARBA" id="ARBA00022692"/>
    </source>
</evidence>
<evidence type="ECO:0000256" key="3">
    <source>
        <dbReference type="ARBA" id="ARBA00022989"/>
    </source>
</evidence>
<evidence type="ECO:0000313" key="8">
    <source>
        <dbReference type="Proteomes" id="UP000799118"/>
    </source>
</evidence>
<feature type="transmembrane region" description="Helical" evidence="6">
    <location>
        <begin position="54"/>
        <end position="74"/>
    </location>
</feature>
<feature type="transmembrane region" description="Helical" evidence="6">
    <location>
        <begin position="182"/>
        <end position="206"/>
    </location>
</feature>
<dbReference type="PANTHER" id="PTHR31465:SF11">
    <property type="entry name" value="DOMAIN PROTEIN, PUTATIVE (AFU_ORTHOLOGUE AFUA_3G10770)-RELATED"/>
    <property type="match status" value="1"/>
</dbReference>
<evidence type="ECO:0000256" key="4">
    <source>
        <dbReference type="ARBA" id="ARBA00023136"/>
    </source>
</evidence>
<feature type="transmembrane region" description="Helical" evidence="6">
    <location>
        <begin position="20"/>
        <end position="42"/>
    </location>
</feature>
<dbReference type="Proteomes" id="UP000799118">
    <property type="component" value="Unassembled WGS sequence"/>
</dbReference>
<proteinExistence type="predicted"/>
<evidence type="ECO:0000256" key="1">
    <source>
        <dbReference type="ARBA" id="ARBA00004141"/>
    </source>
</evidence>
<dbReference type="PANTHER" id="PTHR31465">
    <property type="entry name" value="PROTEIN RTA1-RELATED"/>
    <property type="match status" value="1"/>
</dbReference>
<feature type="region of interest" description="Disordered" evidence="5">
    <location>
        <begin position="217"/>
        <end position="237"/>
    </location>
</feature>
<keyword evidence="3 6" id="KW-1133">Transmembrane helix</keyword>
<dbReference type="OrthoDB" id="3358017at2759"/>
<feature type="transmembrane region" description="Helical" evidence="6">
    <location>
        <begin position="94"/>
        <end position="113"/>
    </location>
</feature>
<evidence type="ECO:0000256" key="6">
    <source>
        <dbReference type="SAM" id="Phobius"/>
    </source>
</evidence>
<dbReference type="Pfam" id="PF04479">
    <property type="entry name" value="RTA1"/>
    <property type="match status" value="2"/>
</dbReference>
<accession>A0A6A4H8J4</accession>
<dbReference type="AlphaFoldDB" id="A0A6A4H8J4"/>
<feature type="compositionally biased region" description="Basic and acidic residues" evidence="5">
    <location>
        <begin position="226"/>
        <end position="235"/>
    </location>
</feature>